<dbReference type="InterPro" id="IPR003856">
    <property type="entry name" value="LPS_length_determ_N"/>
</dbReference>
<keyword evidence="7" id="KW-0175">Coiled coil</keyword>
<protein>
    <submittedName>
        <fullName evidence="11">Capsular polysaccharide biosynthesis protein</fullName>
    </submittedName>
</protein>
<keyword evidence="4 9" id="KW-0812">Transmembrane</keyword>
<feature type="region of interest" description="Disordered" evidence="8">
    <location>
        <begin position="50"/>
        <end position="69"/>
    </location>
</feature>
<comment type="similarity">
    <text evidence="2">Belongs to the CpsC/CapA family.</text>
</comment>
<dbReference type="Gene3D" id="3.40.50.300">
    <property type="entry name" value="P-loop containing nucleotide triphosphate hydrolases"/>
    <property type="match status" value="1"/>
</dbReference>
<dbReference type="AlphaFoldDB" id="A0A543P0F5"/>
<evidence type="ECO:0000256" key="9">
    <source>
        <dbReference type="SAM" id="Phobius"/>
    </source>
</evidence>
<evidence type="ECO:0000256" key="2">
    <source>
        <dbReference type="ARBA" id="ARBA00006683"/>
    </source>
</evidence>
<dbReference type="GO" id="GO:0005886">
    <property type="term" value="C:plasma membrane"/>
    <property type="evidence" value="ECO:0007669"/>
    <property type="project" value="UniProtKB-SubCell"/>
</dbReference>
<evidence type="ECO:0000259" key="10">
    <source>
        <dbReference type="Pfam" id="PF02706"/>
    </source>
</evidence>
<dbReference type="Proteomes" id="UP000319865">
    <property type="component" value="Unassembled WGS sequence"/>
</dbReference>
<evidence type="ECO:0000256" key="7">
    <source>
        <dbReference type="SAM" id="Coils"/>
    </source>
</evidence>
<gene>
    <name evidence="11" type="ORF">FHU33_4210</name>
</gene>
<keyword evidence="6 9" id="KW-0472">Membrane</keyword>
<evidence type="ECO:0000313" key="12">
    <source>
        <dbReference type="Proteomes" id="UP000319865"/>
    </source>
</evidence>
<name>A0A543P0F5_9ACTN</name>
<reference evidence="11 12" key="1">
    <citation type="submission" date="2019-06" db="EMBL/GenBank/DDBJ databases">
        <title>Sequencing the genomes of 1000 actinobacteria strains.</title>
        <authorList>
            <person name="Klenk H.-P."/>
        </authorList>
    </citation>
    <scope>NUCLEOTIDE SEQUENCE [LARGE SCALE GENOMIC DNA]</scope>
    <source>
        <strain evidence="11 12">DSM 46837</strain>
    </source>
</reference>
<proteinExistence type="inferred from homology"/>
<dbReference type="PANTHER" id="PTHR32309">
    <property type="entry name" value="TYROSINE-PROTEIN KINASE"/>
    <property type="match status" value="1"/>
</dbReference>
<dbReference type="PANTHER" id="PTHR32309:SF13">
    <property type="entry name" value="FERRIC ENTEROBACTIN TRANSPORT PROTEIN FEPE"/>
    <property type="match status" value="1"/>
</dbReference>
<comment type="subcellular location">
    <subcellularLocation>
        <location evidence="1">Cell membrane</location>
        <topology evidence="1">Multi-pass membrane protein</topology>
    </subcellularLocation>
</comment>
<evidence type="ECO:0000256" key="6">
    <source>
        <dbReference type="ARBA" id="ARBA00023136"/>
    </source>
</evidence>
<evidence type="ECO:0000256" key="3">
    <source>
        <dbReference type="ARBA" id="ARBA00022475"/>
    </source>
</evidence>
<evidence type="ECO:0000256" key="1">
    <source>
        <dbReference type="ARBA" id="ARBA00004651"/>
    </source>
</evidence>
<comment type="caution">
    <text evidence="11">The sequence shown here is derived from an EMBL/GenBank/DDBJ whole genome shotgun (WGS) entry which is preliminary data.</text>
</comment>
<evidence type="ECO:0000256" key="8">
    <source>
        <dbReference type="SAM" id="MobiDB-lite"/>
    </source>
</evidence>
<dbReference type="RefSeq" id="WP_170182621.1">
    <property type="nucleotide sequence ID" value="NZ_VFQE01000002.1"/>
</dbReference>
<feature type="transmembrane region" description="Helical" evidence="9">
    <location>
        <begin position="236"/>
        <end position="256"/>
    </location>
</feature>
<keyword evidence="5 9" id="KW-1133">Transmembrane helix</keyword>
<evidence type="ECO:0000313" key="11">
    <source>
        <dbReference type="EMBL" id="TQN37555.1"/>
    </source>
</evidence>
<feature type="region of interest" description="Disordered" evidence="8">
    <location>
        <begin position="487"/>
        <end position="546"/>
    </location>
</feature>
<feature type="compositionally biased region" description="Low complexity" evidence="8">
    <location>
        <begin position="54"/>
        <end position="69"/>
    </location>
</feature>
<sequence length="546" mass="56714">MATERSAQLGDYTFLLRRQWWVVVAAVAVAIGLAATYTAVATPEYTSTTSVLVSPTGTAGTSSSGPRTTINMDTEAQIITSTEVMEAVADWLNFAGDPRELAERVSISVPPNTEILDISFTGLTAADARWGAEAFASAYLLNREDAAASSVRAQQESLQARIADLDARLAALSEATAALPSDSASRAYNQAQAANLNDQLGDLSAQLNALDAFAVRPGEVITQASLPASPSSPQPLLSLAAGALGGLLLGVGLAVLRQRSDRYVRQPDDVDRQTGLPVLADLPASMDPDRVRLATSASLEGRNFTRLRNIVTAGSIREARVVLVAGVGAPAGAIAANLAASLARSGEPTVLVCGDVHADTDVQLFGRSSDGLAEVLVGRATAADAMRSVPSLPDLQVLGPGRDRDLAAELLQTSAPRALIDDLLETATWVVMEAPATDAGADAQTLARYADFALLVVQVNVTTTQAIVDARAQFESMRTPVVGAAVLPAPARERGTEAGDTTDEGEELPASPERAVGPTDAVRKNLRPESLGVQGPSAPSPAGTRR</sequence>
<dbReference type="InterPro" id="IPR050445">
    <property type="entry name" value="Bact_polysacc_biosynth/exp"/>
</dbReference>
<organism evidence="11 12">
    <name type="scientific">Blastococcus colisei</name>
    <dbReference type="NCBI Taxonomy" id="1564162"/>
    <lineage>
        <taxon>Bacteria</taxon>
        <taxon>Bacillati</taxon>
        <taxon>Actinomycetota</taxon>
        <taxon>Actinomycetes</taxon>
        <taxon>Geodermatophilales</taxon>
        <taxon>Geodermatophilaceae</taxon>
        <taxon>Blastococcus</taxon>
    </lineage>
</organism>
<feature type="domain" description="Polysaccharide chain length determinant N-terminal" evidence="10">
    <location>
        <begin position="9"/>
        <end position="90"/>
    </location>
</feature>
<dbReference type="InterPro" id="IPR027417">
    <property type="entry name" value="P-loop_NTPase"/>
</dbReference>
<dbReference type="EMBL" id="VFQE01000002">
    <property type="protein sequence ID" value="TQN37555.1"/>
    <property type="molecule type" value="Genomic_DNA"/>
</dbReference>
<accession>A0A543P0F5</accession>
<dbReference type="SUPFAM" id="SSF52540">
    <property type="entry name" value="P-loop containing nucleoside triphosphate hydrolases"/>
    <property type="match status" value="1"/>
</dbReference>
<feature type="transmembrane region" description="Helical" evidence="9">
    <location>
        <begin position="20"/>
        <end position="40"/>
    </location>
</feature>
<keyword evidence="12" id="KW-1185">Reference proteome</keyword>
<feature type="coiled-coil region" evidence="7">
    <location>
        <begin position="148"/>
        <end position="175"/>
    </location>
</feature>
<evidence type="ECO:0000256" key="5">
    <source>
        <dbReference type="ARBA" id="ARBA00022989"/>
    </source>
</evidence>
<keyword evidence="3" id="KW-1003">Cell membrane</keyword>
<dbReference type="Pfam" id="PF02706">
    <property type="entry name" value="Wzz"/>
    <property type="match status" value="1"/>
</dbReference>
<evidence type="ECO:0000256" key="4">
    <source>
        <dbReference type="ARBA" id="ARBA00022692"/>
    </source>
</evidence>